<feature type="compositionally biased region" description="Low complexity" evidence="1">
    <location>
        <begin position="75"/>
        <end position="86"/>
    </location>
</feature>
<sequence length="297" mass="31566">MSPMGSRSLFRAASKLSSGLSRRPISSFNKTPPAANKGPNAAGEQAIPLGPYYESIIVTPQPIPATKPEEPPTSSPKSPRTTTRKSAAAQEGDQRHQPVDTAPSPAPALSAEPASPQEKARIVFGSSLAGPFERAERLQAIKDKSTRIAGILVPPKPDEPDNCCMSGCVNCVWDRYRDEMEEWAAATVEAEKRMQAQRAQGPVDVLGSVGAVKGMGALKGPAEMVQGAGARDAHEGATTMDDDGGGSDTSLPVEQPKIAKNLWDEDLYRGVPVGIREFMKTEKKLKQRHEKEGSAGG</sequence>
<dbReference type="InterPro" id="IPR039251">
    <property type="entry name" value="OXLD1"/>
</dbReference>
<feature type="compositionally biased region" description="Low complexity" evidence="1">
    <location>
        <begin position="29"/>
        <end position="43"/>
    </location>
</feature>
<evidence type="ECO:0000313" key="3">
    <source>
        <dbReference type="EMBL" id="KAI1858161.1"/>
    </source>
</evidence>
<feature type="domain" description="Oxidoreductase-like" evidence="2">
    <location>
        <begin position="148"/>
        <end position="191"/>
    </location>
</feature>
<dbReference type="PANTHER" id="PTHR21193:SF3">
    <property type="entry name" value="OXIDOREDUCTASE-LIKE DOMAIN-CONTAINING PROTEIN 1"/>
    <property type="match status" value="1"/>
</dbReference>
<accession>A0A9P9WDK4</accession>
<dbReference type="EMBL" id="JAFIMR010000037">
    <property type="protein sequence ID" value="KAI1858161.1"/>
    <property type="molecule type" value="Genomic_DNA"/>
</dbReference>
<dbReference type="AlphaFoldDB" id="A0A9P9WDK4"/>
<organism evidence="3 4">
    <name type="scientific">Neoarthrinium moseri</name>
    <dbReference type="NCBI Taxonomy" id="1658444"/>
    <lineage>
        <taxon>Eukaryota</taxon>
        <taxon>Fungi</taxon>
        <taxon>Dikarya</taxon>
        <taxon>Ascomycota</taxon>
        <taxon>Pezizomycotina</taxon>
        <taxon>Sordariomycetes</taxon>
        <taxon>Xylariomycetidae</taxon>
        <taxon>Amphisphaeriales</taxon>
        <taxon>Apiosporaceae</taxon>
        <taxon>Neoarthrinium</taxon>
    </lineage>
</organism>
<name>A0A9P9WDK4_9PEZI</name>
<reference evidence="3" key="1">
    <citation type="submission" date="2021-03" db="EMBL/GenBank/DDBJ databases">
        <title>Revisited historic fungal species revealed as producer of novel bioactive compounds through whole genome sequencing and comparative genomics.</title>
        <authorList>
            <person name="Vignolle G.A."/>
            <person name="Hochenegger N."/>
            <person name="Mach R.L."/>
            <person name="Mach-Aigner A.R."/>
            <person name="Javad Rahimi M."/>
            <person name="Salim K.A."/>
            <person name="Chan C.M."/>
            <person name="Lim L.B.L."/>
            <person name="Cai F."/>
            <person name="Druzhinina I.S."/>
            <person name="U'Ren J.M."/>
            <person name="Derntl C."/>
        </authorList>
    </citation>
    <scope>NUCLEOTIDE SEQUENCE</scope>
    <source>
        <strain evidence="3">TUCIM 5799</strain>
    </source>
</reference>
<comment type="caution">
    <text evidence="3">The sequence shown here is derived from an EMBL/GenBank/DDBJ whole genome shotgun (WGS) entry which is preliminary data.</text>
</comment>
<evidence type="ECO:0000313" key="4">
    <source>
        <dbReference type="Proteomes" id="UP000829685"/>
    </source>
</evidence>
<feature type="compositionally biased region" description="Polar residues" evidence="1">
    <location>
        <begin position="15"/>
        <end position="28"/>
    </location>
</feature>
<dbReference type="InterPro" id="IPR019180">
    <property type="entry name" value="Oxidoreductase-like_N"/>
</dbReference>
<dbReference type="PANTHER" id="PTHR21193">
    <property type="entry name" value="OXIDOREDUCTASE-LIKE DOMAIN-CONTAINING PROTEIN 1"/>
    <property type="match status" value="1"/>
</dbReference>
<dbReference type="Proteomes" id="UP000829685">
    <property type="component" value="Unassembled WGS sequence"/>
</dbReference>
<feature type="region of interest" description="Disordered" evidence="1">
    <location>
        <begin position="1"/>
        <end position="121"/>
    </location>
</feature>
<protein>
    <recommendedName>
        <fullName evidence="2">Oxidoreductase-like domain-containing protein</fullName>
    </recommendedName>
</protein>
<keyword evidence="4" id="KW-1185">Reference proteome</keyword>
<evidence type="ECO:0000259" key="2">
    <source>
        <dbReference type="Pfam" id="PF09791"/>
    </source>
</evidence>
<feature type="compositionally biased region" description="Low complexity" evidence="1">
    <location>
        <begin position="107"/>
        <end position="116"/>
    </location>
</feature>
<evidence type="ECO:0000256" key="1">
    <source>
        <dbReference type="SAM" id="MobiDB-lite"/>
    </source>
</evidence>
<feature type="region of interest" description="Disordered" evidence="1">
    <location>
        <begin position="230"/>
        <end position="253"/>
    </location>
</feature>
<gene>
    <name evidence="3" type="ORF">JX265_010829</name>
</gene>
<dbReference type="Pfam" id="PF09791">
    <property type="entry name" value="Oxidored-like"/>
    <property type="match status" value="1"/>
</dbReference>
<dbReference type="GO" id="GO:0005739">
    <property type="term" value="C:mitochondrion"/>
    <property type="evidence" value="ECO:0007669"/>
    <property type="project" value="TreeGrafter"/>
</dbReference>
<proteinExistence type="predicted"/>